<gene>
    <name evidence="1" type="ORF">BDM02DRAFT_3191789</name>
</gene>
<evidence type="ECO:0000313" key="1">
    <source>
        <dbReference type="EMBL" id="KAF9643354.1"/>
    </source>
</evidence>
<name>A0ACB6Z1I4_THEGA</name>
<accession>A0ACB6Z1I4</accession>
<evidence type="ECO:0000313" key="2">
    <source>
        <dbReference type="Proteomes" id="UP000886501"/>
    </source>
</evidence>
<keyword evidence="2" id="KW-1185">Reference proteome</keyword>
<reference evidence="1" key="2">
    <citation type="journal article" date="2020" name="Nat. Commun.">
        <title>Large-scale genome sequencing of mycorrhizal fungi provides insights into the early evolution of symbiotic traits.</title>
        <authorList>
            <person name="Miyauchi S."/>
            <person name="Kiss E."/>
            <person name="Kuo A."/>
            <person name="Drula E."/>
            <person name="Kohler A."/>
            <person name="Sanchez-Garcia M."/>
            <person name="Morin E."/>
            <person name="Andreopoulos B."/>
            <person name="Barry K.W."/>
            <person name="Bonito G."/>
            <person name="Buee M."/>
            <person name="Carver A."/>
            <person name="Chen C."/>
            <person name="Cichocki N."/>
            <person name="Clum A."/>
            <person name="Culley D."/>
            <person name="Crous P.W."/>
            <person name="Fauchery L."/>
            <person name="Girlanda M."/>
            <person name="Hayes R.D."/>
            <person name="Keri Z."/>
            <person name="LaButti K."/>
            <person name="Lipzen A."/>
            <person name="Lombard V."/>
            <person name="Magnuson J."/>
            <person name="Maillard F."/>
            <person name="Murat C."/>
            <person name="Nolan M."/>
            <person name="Ohm R.A."/>
            <person name="Pangilinan J."/>
            <person name="Pereira M.F."/>
            <person name="Perotto S."/>
            <person name="Peter M."/>
            <person name="Pfister S."/>
            <person name="Riley R."/>
            <person name="Sitrit Y."/>
            <person name="Stielow J.B."/>
            <person name="Szollosi G."/>
            <person name="Zifcakova L."/>
            <person name="Stursova M."/>
            <person name="Spatafora J.W."/>
            <person name="Tedersoo L."/>
            <person name="Vaario L.M."/>
            <person name="Yamada A."/>
            <person name="Yan M."/>
            <person name="Wang P."/>
            <person name="Xu J."/>
            <person name="Bruns T."/>
            <person name="Baldrian P."/>
            <person name="Vilgalys R."/>
            <person name="Dunand C."/>
            <person name="Henrissat B."/>
            <person name="Grigoriev I.V."/>
            <person name="Hibbett D."/>
            <person name="Nagy L.G."/>
            <person name="Martin F.M."/>
        </authorList>
    </citation>
    <scope>NUCLEOTIDE SEQUENCE</scope>
    <source>
        <strain evidence="1">P2</strain>
    </source>
</reference>
<dbReference type="Proteomes" id="UP000886501">
    <property type="component" value="Unassembled WGS sequence"/>
</dbReference>
<dbReference type="EMBL" id="MU118238">
    <property type="protein sequence ID" value="KAF9643354.1"/>
    <property type="molecule type" value="Genomic_DNA"/>
</dbReference>
<comment type="caution">
    <text evidence="1">The sequence shown here is derived from an EMBL/GenBank/DDBJ whole genome shotgun (WGS) entry which is preliminary data.</text>
</comment>
<sequence>MTPRRLHNFSNILQERNNAARTLSNYSASCSVQIDDLGKISKRDFSWPRIAVFQATKELWKLRDAPEINRTASQSLITTEEVVATATLQDPLQPQQPDESGTLQSERDEDQLIKPTEQPTASTSNINQTILGSKPTRTVSSNSLSSKLASTTSFEQPLAFNFFNPTTDLLKGEHPVPPANFGVHTERVSTNVGRMIQPLPRSDSLSHRGSFLSPPTPGLSMPSPHFQTRLGTMSIRESSPFAHATGLVLLPVRISHGHYGKDETHMKIWTLNEVDARRLAIKGESTGIYGSSMGVWSV</sequence>
<proteinExistence type="predicted"/>
<organism evidence="1 2">
    <name type="scientific">Thelephora ganbajun</name>
    <name type="common">Ganba fungus</name>
    <dbReference type="NCBI Taxonomy" id="370292"/>
    <lineage>
        <taxon>Eukaryota</taxon>
        <taxon>Fungi</taxon>
        <taxon>Dikarya</taxon>
        <taxon>Basidiomycota</taxon>
        <taxon>Agaricomycotina</taxon>
        <taxon>Agaricomycetes</taxon>
        <taxon>Thelephorales</taxon>
        <taxon>Thelephoraceae</taxon>
        <taxon>Thelephora</taxon>
    </lineage>
</organism>
<reference evidence="1" key="1">
    <citation type="submission" date="2019-10" db="EMBL/GenBank/DDBJ databases">
        <authorList>
            <consortium name="DOE Joint Genome Institute"/>
            <person name="Kuo A."/>
            <person name="Miyauchi S."/>
            <person name="Kiss E."/>
            <person name="Drula E."/>
            <person name="Kohler A."/>
            <person name="Sanchez-Garcia M."/>
            <person name="Andreopoulos B."/>
            <person name="Barry K.W."/>
            <person name="Bonito G."/>
            <person name="Buee M."/>
            <person name="Carver A."/>
            <person name="Chen C."/>
            <person name="Cichocki N."/>
            <person name="Clum A."/>
            <person name="Culley D."/>
            <person name="Crous P.W."/>
            <person name="Fauchery L."/>
            <person name="Girlanda M."/>
            <person name="Hayes R."/>
            <person name="Keri Z."/>
            <person name="Labutti K."/>
            <person name="Lipzen A."/>
            <person name="Lombard V."/>
            <person name="Magnuson J."/>
            <person name="Maillard F."/>
            <person name="Morin E."/>
            <person name="Murat C."/>
            <person name="Nolan M."/>
            <person name="Ohm R."/>
            <person name="Pangilinan J."/>
            <person name="Pereira M."/>
            <person name="Perotto S."/>
            <person name="Peter M."/>
            <person name="Riley R."/>
            <person name="Sitrit Y."/>
            <person name="Stielow B."/>
            <person name="Szollosi G."/>
            <person name="Zifcakova L."/>
            <person name="Stursova M."/>
            <person name="Spatafora J.W."/>
            <person name="Tedersoo L."/>
            <person name="Vaario L.-M."/>
            <person name="Yamada A."/>
            <person name="Yan M."/>
            <person name="Wang P."/>
            <person name="Xu J."/>
            <person name="Bruns T."/>
            <person name="Baldrian P."/>
            <person name="Vilgalys R."/>
            <person name="Henrissat B."/>
            <person name="Grigoriev I.V."/>
            <person name="Hibbett D."/>
            <person name="Nagy L.G."/>
            <person name="Martin F.M."/>
        </authorList>
    </citation>
    <scope>NUCLEOTIDE SEQUENCE</scope>
    <source>
        <strain evidence="1">P2</strain>
    </source>
</reference>
<protein>
    <submittedName>
        <fullName evidence="1">Uncharacterized protein</fullName>
    </submittedName>
</protein>